<name>A0A8H4EJB4_GIGMA</name>
<organism evidence="1 2">
    <name type="scientific">Gigaspora margarita</name>
    <dbReference type="NCBI Taxonomy" id="4874"/>
    <lineage>
        <taxon>Eukaryota</taxon>
        <taxon>Fungi</taxon>
        <taxon>Fungi incertae sedis</taxon>
        <taxon>Mucoromycota</taxon>
        <taxon>Glomeromycotina</taxon>
        <taxon>Glomeromycetes</taxon>
        <taxon>Diversisporales</taxon>
        <taxon>Gigasporaceae</taxon>
        <taxon>Gigaspora</taxon>
    </lineage>
</organism>
<reference evidence="1 2" key="1">
    <citation type="journal article" date="2019" name="Environ. Microbiol.">
        <title>At the nexus of three kingdoms: the genome of the mycorrhizal fungus Gigaspora margarita provides insights into plant, endobacterial and fungal interactions.</title>
        <authorList>
            <person name="Venice F."/>
            <person name="Ghignone S."/>
            <person name="Salvioli di Fossalunga A."/>
            <person name="Amselem J."/>
            <person name="Novero M."/>
            <person name="Xianan X."/>
            <person name="Sedzielewska Toro K."/>
            <person name="Morin E."/>
            <person name="Lipzen A."/>
            <person name="Grigoriev I.V."/>
            <person name="Henrissat B."/>
            <person name="Martin F.M."/>
            <person name="Bonfante P."/>
        </authorList>
    </citation>
    <scope>NUCLEOTIDE SEQUENCE [LARGE SCALE GENOMIC DNA]</scope>
    <source>
        <strain evidence="1 2">BEG34</strain>
    </source>
</reference>
<keyword evidence="2" id="KW-1185">Reference proteome</keyword>
<dbReference type="Proteomes" id="UP000439903">
    <property type="component" value="Unassembled WGS sequence"/>
</dbReference>
<sequence length="80" mass="9404">MRQLEIDCGSIQFVGRKEMLDELAAFRRNVMFRKYLKINPLSIMLNLHKIGVASSVNMNEQRNRFDTNSIKPGKRFMENL</sequence>
<dbReference type="EMBL" id="WTPW01000597">
    <property type="protein sequence ID" value="KAF0496510.1"/>
    <property type="molecule type" value="Genomic_DNA"/>
</dbReference>
<evidence type="ECO:0000313" key="2">
    <source>
        <dbReference type="Proteomes" id="UP000439903"/>
    </source>
</evidence>
<dbReference type="AlphaFoldDB" id="A0A8H4EJB4"/>
<accession>A0A8H4EJB4</accession>
<comment type="caution">
    <text evidence="1">The sequence shown here is derived from an EMBL/GenBank/DDBJ whole genome shotgun (WGS) entry which is preliminary data.</text>
</comment>
<proteinExistence type="predicted"/>
<protein>
    <submittedName>
        <fullName evidence="1">Uncharacterized protein</fullName>
    </submittedName>
</protein>
<gene>
    <name evidence="1" type="ORF">F8M41_020936</name>
</gene>
<evidence type="ECO:0000313" key="1">
    <source>
        <dbReference type="EMBL" id="KAF0496510.1"/>
    </source>
</evidence>